<comment type="caution">
    <text evidence="1">The sequence shown here is derived from an EMBL/GenBank/DDBJ whole genome shotgun (WGS) entry which is preliminary data.</text>
</comment>
<evidence type="ECO:0000313" key="2">
    <source>
        <dbReference type="Proteomes" id="UP000838686"/>
    </source>
</evidence>
<reference evidence="1" key="1">
    <citation type="submission" date="2022-01" db="EMBL/GenBank/DDBJ databases">
        <authorList>
            <person name="Criscuolo A."/>
        </authorList>
    </citation>
    <scope>NUCLEOTIDE SEQUENCE</scope>
    <source>
        <strain evidence="1">CIP111893</strain>
    </source>
</reference>
<evidence type="ECO:0008006" key="3">
    <source>
        <dbReference type="Google" id="ProtNLM"/>
    </source>
</evidence>
<dbReference type="Proteomes" id="UP000838686">
    <property type="component" value="Unassembled WGS sequence"/>
</dbReference>
<accession>A0ABM9C991</accession>
<gene>
    <name evidence="1" type="ORF">PAECIP111893_02460</name>
</gene>
<name>A0ABM9C991_9BACL</name>
<dbReference type="RefSeq" id="WP_236342622.1">
    <property type="nucleotide sequence ID" value="NZ_CAKMMF010000012.1"/>
</dbReference>
<protein>
    <recommendedName>
        <fullName evidence="3">Nucleoside-diphosphate sugar epimerase</fullName>
    </recommendedName>
</protein>
<sequence length="105" mass="11940">MLIVSGEEHEMQHIVTEMIEHMSRSHEQMARVMEAKRHIAVRMAQMVQALPDNHPTFDGLSGLMESSQAVTRNVIAYLNSIAELQETMAQTITSVMKEIDDEDEE</sequence>
<dbReference type="EMBL" id="CAKMMF010000012">
    <property type="protein sequence ID" value="CAH1206197.1"/>
    <property type="molecule type" value="Genomic_DNA"/>
</dbReference>
<keyword evidence="2" id="KW-1185">Reference proteome</keyword>
<organism evidence="1 2">
    <name type="scientific">Paenibacillus plantiphilus</name>
    <dbReference type="NCBI Taxonomy" id="2905650"/>
    <lineage>
        <taxon>Bacteria</taxon>
        <taxon>Bacillati</taxon>
        <taxon>Bacillota</taxon>
        <taxon>Bacilli</taxon>
        <taxon>Bacillales</taxon>
        <taxon>Paenibacillaceae</taxon>
        <taxon>Paenibacillus</taxon>
    </lineage>
</organism>
<evidence type="ECO:0000313" key="1">
    <source>
        <dbReference type="EMBL" id="CAH1206197.1"/>
    </source>
</evidence>
<proteinExistence type="predicted"/>